<dbReference type="EMBL" id="BK015467">
    <property type="protein sequence ID" value="DAE08304.1"/>
    <property type="molecule type" value="Genomic_DNA"/>
</dbReference>
<reference evidence="1" key="1">
    <citation type="journal article" date="2021" name="Proc. Natl. Acad. Sci. U.S.A.">
        <title>A Catalog of Tens of Thousands of Viruses from Human Metagenomes Reveals Hidden Associations with Chronic Diseases.</title>
        <authorList>
            <person name="Tisza M.J."/>
            <person name="Buck C.B."/>
        </authorList>
    </citation>
    <scope>NUCLEOTIDE SEQUENCE</scope>
    <source>
        <strain evidence="1">CtnsL8</strain>
    </source>
</reference>
<name>A0A8S5PNF4_9CAUD</name>
<protein>
    <submittedName>
        <fullName evidence="1">Uncharacterized protein</fullName>
    </submittedName>
</protein>
<organism evidence="1">
    <name type="scientific">Siphoviridae sp. ctnsL8</name>
    <dbReference type="NCBI Taxonomy" id="2825666"/>
    <lineage>
        <taxon>Viruses</taxon>
        <taxon>Duplodnaviria</taxon>
        <taxon>Heunggongvirae</taxon>
        <taxon>Uroviricota</taxon>
        <taxon>Caudoviricetes</taxon>
    </lineage>
</organism>
<proteinExistence type="predicted"/>
<accession>A0A8S5PNF4</accession>
<sequence>MIKKLICRLFGHVHVEEMYAAPLLKPKRKYVVIKECNCARCGKSISFEMTEPMSRAELLKEGWFIKSEPIWISRPYNENEEEL</sequence>
<evidence type="ECO:0000313" key="1">
    <source>
        <dbReference type="EMBL" id="DAE08304.1"/>
    </source>
</evidence>